<evidence type="ECO:0000313" key="21">
    <source>
        <dbReference type="EMBL" id="GJN43439.1"/>
    </source>
</evidence>
<dbReference type="GO" id="GO:0046496">
    <property type="term" value="P:nicotinamide nucleotide metabolic process"/>
    <property type="evidence" value="ECO:0007669"/>
    <property type="project" value="UniProtKB-UniRule"/>
</dbReference>
<keyword evidence="8 17" id="KW-0521">NADP</keyword>
<evidence type="ECO:0000256" key="4">
    <source>
        <dbReference type="ARBA" id="ARBA00009524"/>
    </source>
</evidence>
<evidence type="ECO:0000256" key="6">
    <source>
        <dbReference type="ARBA" id="ARBA00022741"/>
    </source>
</evidence>
<comment type="function">
    <text evidence="17">Catalyzes the dehydration of the S-form of NAD(P)HX at the expense of ADP, which is converted to AMP. Together with NAD(P)HX epimerase, which catalyzes the epimerization of the S- and R-forms, the enzyme allows the repair of both epimers of NAD(P)HX, a damaged form of NAD(P)H that is a result of enzymatic or heat-dependent hydration.</text>
</comment>
<keyword evidence="12 17" id="KW-0456">Lyase</keyword>
<dbReference type="InterPro" id="IPR036652">
    <property type="entry name" value="YjeF_N_dom_sf"/>
</dbReference>
<feature type="binding site" evidence="17">
    <location>
        <position position="361"/>
    </location>
    <ligand>
        <name>(6S)-NADPHX</name>
        <dbReference type="ChEBI" id="CHEBI:64076"/>
    </ligand>
</feature>
<evidence type="ECO:0000256" key="18">
    <source>
        <dbReference type="PIRNR" id="PIRNR017184"/>
    </source>
</evidence>
<dbReference type="PROSITE" id="PS51385">
    <property type="entry name" value="YJEF_N"/>
    <property type="match status" value="1"/>
</dbReference>
<gene>
    <name evidence="17" type="primary">nnrD</name>
    <name evidence="21" type="ORF">CAT723_19180</name>
</gene>
<dbReference type="GO" id="GO:0110051">
    <property type="term" value="P:metabolite repair"/>
    <property type="evidence" value="ECO:0007669"/>
    <property type="project" value="TreeGrafter"/>
</dbReference>
<evidence type="ECO:0000256" key="7">
    <source>
        <dbReference type="ARBA" id="ARBA00022840"/>
    </source>
</evidence>
<dbReference type="HAMAP" id="MF_01965">
    <property type="entry name" value="NADHX_dehydratase"/>
    <property type="match status" value="1"/>
</dbReference>
<feature type="binding site" evidence="17">
    <location>
        <position position="264"/>
    </location>
    <ligand>
        <name>(6S)-NADPHX</name>
        <dbReference type="ChEBI" id="CHEBI:64076"/>
    </ligand>
</feature>
<comment type="similarity">
    <text evidence="17">Belongs to the NnrD/CARKD family.</text>
</comment>
<evidence type="ECO:0000256" key="15">
    <source>
        <dbReference type="ARBA" id="ARBA00048238"/>
    </source>
</evidence>
<evidence type="ECO:0000256" key="10">
    <source>
        <dbReference type="ARBA" id="ARBA00023027"/>
    </source>
</evidence>
<evidence type="ECO:0000256" key="16">
    <source>
        <dbReference type="ARBA" id="ARBA00049209"/>
    </source>
</evidence>
<dbReference type="Proteomes" id="UP001054925">
    <property type="component" value="Unassembled WGS sequence"/>
</dbReference>
<evidence type="ECO:0000256" key="17">
    <source>
        <dbReference type="HAMAP-Rule" id="MF_01965"/>
    </source>
</evidence>
<dbReference type="EMBL" id="BQKK01000004">
    <property type="protein sequence ID" value="GJN43439.1"/>
    <property type="molecule type" value="Genomic_DNA"/>
</dbReference>
<dbReference type="AlphaFoldDB" id="A0AAV5G3B8"/>
<dbReference type="InterPro" id="IPR017953">
    <property type="entry name" value="Carbohydrate_kinase_pred_CS"/>
</dbReference>
<dbReference type="GO" id="GO:0046872">
    <property type="term" value="F:metal ion binding"/>
    <property type="evidence" value="ECO:0007669"/>
    <property type="project" value="UniProtKB-UniRule"/>
</dbReference>
<feature type="binding site" evidence="17">
    <location>
        <begin position="386"/>
        <end position="390"/>
    </location>
    <ligand>
        <name>AMP</name>
        <dbReference type="ChEBI" id="CHEBI:456215"/>
    </ligand>
</feature>
<comment type="caution">
    <text evidence="21">The sequence shown here is derived from an EMBL/GenBank/DDBJ whole genome shotgun (WGS) entry which is preliminary data.</text>
</comment>
<dbReference type="InterPro" id="IPR029056">
    <property type="entry name" value="Ribokinase-like"/>
</dbReference>
<comment type="subunit">
    <text evidence="17">Homotetramer.</text>
</comment>
<dbReference type="SUPFAM" id="SSF64153">
    <property type="entry name" value="YjeF N-terminal domain-like"/>
    <property type="match status" value="1"/>
</dbReference>
<feature type="domain" description="YjeF C-terminal" evidence="19">
    <location>
        <begin position="229"/>
        <end position="497"/>
    </location>
</feature>
<evidence type="ECO:0000256" key="14">
    <source>
        <dbReference type="ARBA" id="ARBA00025153"/>
    </source>
</evidence>
<name>A0AAV5G3B8_CORAM</name>
<keyword evidence="10 17" id="KW-0520">NAD</keyword>
<dbReference type="Pfam" id="PF01256">
    <property type="entry name" value="Carb_kinase"/>
    <property type="match status" value="1"/>
</dbReference>
<evidence type="ECO:0000313" key="22">
    <source>
        <dbReference type="Proteomes" id="UP001054925"/>
    </source>
</evidence>
<dbReference type="PROSITE" id="PS01050">
    <property type="entry name" value="YJEF_C_2"/>
    <property type="match status" value="1"/>
</dbReference>
<comment type="catalytic activity">
    <reaction evidence="2 18">
        <text>(6R)-NADPHX = (6S)-NADPHX</text>
        <dbReference type="Rhea" id="RHEA:32227"/>
        <dbReference type="ChEBI" id="CHEBI:64076"/>
        <dbReference type="ChEBI" id="CHEBI:64077"/>
        <dbReference type="EC" id="5.1.99.6"/>
    </reaction>
</comment>
<keyword evidence="6 17" id="KW-0547">Nucleotide-binding</keyword>
<comment type="cofactor">
    <cofactor evidence="17">
        <name>Mg(2+)</name>
        <dbReference type="ChEBI" id="CHEBI:18420"/>
    </cofactor>
</comment>
<evidence type="ECO:0000256" key="11">
    <source>
        <dbReference type="ARBA" id="ARBA00023235"/>
    </source>
</evidence>
<keyword evidence="5 18" id="KW-0479">Metal-binding</keyword>
<evidence type="ECO:0000256" key="12">
    <source>
        <dbReference type="ARBA" id="ARBA00023239"/>
    </source>
</evidence>
<dbReference type="PROSITE" id="PS51383">
    <property type="entry name" value="YJEF_C_3"/>
    <property type="match status" value="1"/>
</dbReference>
<keyword evidence="11 18" id="KW-0413">Isomerase</keyword>
<evidence type="ECO:0000256" key="1">
    <source>
        <dbReference type="ARBA" id="ARBA00000013"/>
    </source>
</evidence>
<dbReference type="GO" id="GO:0005524">
    <property type="term" value="F:ATP binding"/>
    <property type="evidence" value="ECO:0007669"/>
    <property type="project" value="UniProtKB-UniRule"/>
</dbReference>
<dbReference type="PANTHER" id="PTHR12592:SF0">
    <property type="entry name" value="ATP-DEPENDENT (S)-NAD(P)H-HYDRATE DEHYDRATASE"/>
    <property type="match status" value="1"/>
</dbReference>
<dbReference type="Gene3D" id="3.40.50.10260">
    <property type="entry name" value="YjeF N-terminal domain"/>
    <property type="match status" value="1"/>
</dbReference>
<sequence>MPYVSALSPVYSLQAARAAEQEVLAAEPEPDAVMKKAAQACAGVAVAMLPDTGQVLVIAGPGGNGGDGLFAGAHLALAGHTVHAVLVAERAHEAALATFQAAGGAVHTGADTDDDETYDLVIDAVAGLGASREVSAEVAALVDRGDKVLAIDCPTGCGTQRSVLADATITFGHARTPHANHPECGQVVVADIGLKAAIDKHAPVGYTSFEPSRTTDVWTQPLPDDVHHLATTGPLPRLIPGIFDNKYTHGVTGIAAGSEQFPGAGIMCTAGALHTSSSMVMTLGDITEFPEVVPARDVASARRVDAWVVGPGRGTDDAALAELEEILATSLPVVIDADAISLIAQHDHLHDKLDGAVLTPHAGEFARLGGSQQELSDQWGCHILLKGRITTITSPQALPVSVNTGNSFAATAGSGDVLAGIIGALVAHRAKQSEAPRPAQHSMQRTLLSAVALHAHAAALAAAQPADNAPADNAPADYAPTTAMAIARAISPAIAKLSARNRRRSS</sequence>
<organism evidence="21 22">
    <name type="scientific">Corynebacterium ammoniagenes</name>
    <name type="common">Brevibacterium ammoniagenes</name>
    <dbReference type="NCBI Taxonomy" id="1697"/>
    <lineage>
        <taxon>Bacteria</taxon>
        <taxon>Bacillati</taxon>
        <taxon>Actinomycetota</taxon>
        <taxon>Actinomycetes</taxon>
        <taxon>Mycobacteriales</taxon>
        <taxon>Corynebacteriaceae</taxon>
        <taxon>Corynebacterium</taxon>
    </lineage>
</organism>
<comment type="similarity">
    <text evidence="4 18">In the C-terminal section; belongs to the NnrD/CARKD family.</text>
</comment>
<dbReference type="InterPro" id="IPR000631">
    <property type="entry name" value="CARKD"/>
</dbReference>
<dbReference type="Gene3D" id="3.40.1190.20">
    <property type="match status" value="1"/>
</dbReference>
<comment type="function">
    <text evidence="14 18">Bifunctional enzyme that catalyzes the epimerization of the S- and R-forms of NAD(P)HX and the dehydration of the S-form of NAD(P)HX at the expense of ADP, which is converted to AMP. This allows the repair of both epimers of NAD(P)HX, a damaged form of NAD(P)H that is a result of enzymatic or heat-dependent hydration.</text>
</comment>
<feature type="domain" description="YjeF N-terminal" evidence="20">
    <location>
        <begin position="16"/>
        <end position="200"/>
    </location>
</feature>
<dbReference type="PIRSF" id="PIRSF017184">
    <property type="entry name" value="Nnr"/>
    <property type="match status" value="1"/>
</dbReference>
<reference evidence="21" key="1">
    <citation type="submission" date="2021-12" db="EMBL/GenBank/DDBJ databases">
        <title>Draft genome sequence of Corynebacterium ammoniagenes strain T-723.</title>
        <authorList>
            <person name="Matsuzawa M."/>
            <person name="Hiratani M."/>
            <person name="Abe I."/>
            <person name="Tsuji Y."/>
            <person name="Nakamura J."/>
        </authorList>
    </citation>
    <scope>NUCLEOTIDE SEQUENCE</scope>
    <source>
        <strain evidence="21">T-723</strain>
    </source>
</reference>
<evidence type="ECO:0000259" key="20">
    <source>
        <dbReference type="PROSITE" id="PS51385"/>
    </source>
</evidence>
<evidence type="ECO:0000256" key="13">
    <source>
        <dbReference type="ARBA" id="ARBA00023268"/>
    </source>
</evidence>
<comment type="catalytic activity">
    <reaction evidence="16 17 18">
        <text>(6S)-NADPHX + ADP = AMP + phosphate + NADPH + H(+)</text>
        <dbReference type="Rhea" id="RHEA:32235"/>
        <dbReference type="ChEBI" id="CHEBI:15378"/>
        <dbReference type="ChEBI" id="CHEBI:43474"/>
        <dbReference type="ChEBI" id="CHEBI:57783"/>
        <dbReference type="ChEBI" id="CHEBI:64076"/>
        <dbReference type="ChEBI" id="CHEBI:456215"/>
        <dbReference type="ChEBI" id="CHEBI:456216"/>
        <dbReference type="EC" id="4.2.1.136"/>
    </reaction>
</comment>
<evidence type="ECO:0000256" key="9">
    <source>
        <dbReference type="ARBA" id="ARBA00022958"/>
    </source>
</evidence>
<dbReference type="SUPFAM" id="SSF53613">
    <property type="entry name" value="Ribokinase-like"/>
    <property type="match status" value="1"/>
</dbReference>
<dbReference type="GO" id="GO:0052855">
    <property type="term" value="F:ADP-dependent NAD(P)H-hydrate dehydratase activity"/>
    <property type="evidence" value="ECO:0007669"/>
    <property type="project" value="UniProtKB-UniRule"/>
</dbReference>
<evidence type="ECO:0000256" key="2">
    <source>
        <dbReference type="ARBA" id="ARBA00000909"/>
    </source>
</evidence>
<evidence type="ECO:0000256" key="3">
    <source>
        <dbReference type="ARBA" id="ARBA00006001"/>
    </source>
</evidence>
<dbReference type="GO" id="GO:0052856">
    <property type="term" value="F:NAD(P)HX epimerase activity"/>
    <property type="evidence" value="ECO:0007669"/>
    <property type="project" value="UniProtKB-EC"/>
</dbReference>
<proteinExistence type="inferred from homology"/>
<comment type="similarity">
    <text evidence="3 18">In the N-terminal section; belongs to the NnrE/AIBP family.</text>
</comment>
<keyword evidence="9 18" id="KW-0630">Potassium</keyword>
<accession>A0AAV5G3B8</accession>
<evidence type="ECO:0000256" key="5">
    <source>
        <dbReference type="ARBA" id="ARBA00022723"/>
    </source>
</evidence>
<dbReference type="InterPro" id="IPR004443">
    <property type="entry name" value="YjeF_N_dom"/>
</dbReference>
<feature type="binding site" evidence="17">
    <location>
        <position position="312"/>
    </location>
    <ligand>
        <name>(6S)-NADPHX</name>
        <dbReference type="ChEBI" id="CHEBI:64076"/>
    </ligand>
</feature>
<comment type="catalytic activity">
    <reaction evidence="15 17 18">
        <text>(6S)-NADHX + ADP = AMP + phosphate + NADH + H(+)</text>
        <dbReference type="Rhea" id="RHEA:32223"/>
        <dbReference type="ChEBI" id="CHEBI:15378"/>
        <dbReference type="ChEBI" id="CHEBI:43474"/>
        <dbReference type="ChEBI" id="CHEBI:57945"/>
        <dbReference type="ChEBI" id="CHEBI:64074"/>
        <dbReference type="ChEBI" id="CHEBI:456215"/>
        <dbReference type="ChEBI" id="CHEBI:456216"/>
        <dbReference type="EC" id="4.2.1.136"/>
    </reaction>
</comment>
<evidence type="ECO:0000256" key="8">
    <source>
        <dbReference type="ARBA" id="ARBA00022857"/>
    </source>
</evidence>
<dbReference type="InterPro" id="IPR030677">
    <property type="entry name" value="Nnr"/>
</dbReference>
<dbReference type="CDD" id="cd01171">
    <property type="entry name" value="YXKO-related"/>
    <property type="match status" value="1"/>
</dbReference>
<protein>
    <recommendedName>
        <fullName evidence="17">ADP-dependent (S)-NAD(P)H-hydrate dehydratase</fullName>
        <ecNumber evidence="17">4.2.1.136</ecNumber>
    </recommendedName>
    <alternativeName>
        <fullName evidence="17">ADP-dependent NAD(P)HX dehydratase</fullName>
    </alternativeName>
</protein>
<comment type="catalytic activity">
    <reaction evidence="1 18">
        <text>(6R)-NADHX = (6S)-NADHX</text>
        <dbReference type="Rhea" id="RHEA:32215"/>
        <dbReference type="ChEBI" id="CHEBI:64074"/>
        <dbReference type="ChEBI" id="CHEBI:64075"/>
        <dbReference type="EC" id="5.1.99.6"/>
    </reaction>
</comment>
<feature type="binding site" evidence="17">
    <location>
        <position position="415"/>
    </location>
    <ligand>
        <name>AMP</name>
        <dbReference type="ChEBI" id="CHEBI:456215"/>
    </ligand>
</feature>
<comment type="cofactor">
    <cofactor evidence="18">
        <name>K(+)</name>
        <dbReference type="ChEBI" id="CHEBI:29103"/>
    </cofactor>
    <text evidence="18">Binds 1 potassium ion per subunit.</text>
</comment>
<evidence type="ECO:0000259" key="19">
    <source>
        <dbReference type="PROSITE" id="PS51383"/>
    </source>
</evidence>
<dbReference type="PANTHER" id="PTHR12592">
    <property type="entry name" value="ATP-DEPENDENT (S)-NAD(P)H-HYDRATE DEHYDRATASE FAMILY MEMBER"/>
    <property type="match status" value="1"/>
</dbReference>
<keyword evidence="13" id="KW-0511">Multifunctional enzyme</keyword>
<keyword evidence="7 17" id="KW-0067">ATP-binding</keyword>
<dbReference type="Pfam" id="PF03853">
    <property type="entry name" value="YjeF_N"/>
    <property type="match status" value="1"/>
</dbReference>
<feature type="binding site" evidence="17">
    <location>
        <position position="416"/>
    </location>
    <ligand>
        <name>(6S)-NADPHX</name>
        <dbReference type="ChEBI" id="CHEBI:64076"/>
    </ligand>
</feature>
<dbReference type="EC" id="4.2.1.136" evidence="17"/>